<dbReference type="EMBL" id="JBEDUW010000002">
    <property type="protein sequence ID" value="KAK9942679.1"/>
    <property type="molecule type" value="Genomic_DNA"/>
</dbReference>
<sequence>MSSLPPIRSSPAPRLPCPATEALSLKLPLSGRTTFSRRRRSFHGVLSSCHTHRRADAPCVPPPHQSARACAAPAQSHVALPASSFAGDPSRDLPSPSPASLSSSASPRRRLLPSPIDFLSRPCSSLCRITSRQDPILPCRRLSCPATPTPSLTCAASLGVVSSSPSSQRSSIQVIDATA</sequence>
<feature type="region of interest" description="Disordered" evidence="1">
    <location>
        <begin position="81"/>
        <end position="108"/>
    </location>
</feature>
<gene>
    <name evidence="2" type="ORF">M0R45_008332</name>
</gene>
<dbReference type="Proteomes" id="UP001457282">
    <property type="component" value="Unassembled WGS sequence"/>
</dbReference>
<evidence type="ECO:0000313" key="2">
    <source>
        <dbReference type="EMBL" id="KAK9942679.1"/>
    </source>
</evidence>
<evidence type="ECO:0000313" key="3">
    <source>
        <dbReference type="Proteomes" id="UP001457282"/>
    </source>
</evidence>
<evidence type="ECO:0000256" key="1">
    <source>
        <dbReference type="SAM" id="MobiDB-lite"/>
    </source>
</evidence>
<organism evidence="2 3">
    <name type="scientific">Rubus argutus</name>
    <name type="common">Southern blackberry</name>
    <dbReference type="NCBI Taxonomy" id="59490"/>
    <lineage>
        <taxon>Eukaryota</taxon>
        <taxon>Viridiplantae</taxon>
        <taxon>Streptophyta</taxon>
        <taxon>Embryophyta</taxon>
        <taxon>Tracheophyta</taxon>
        <taxon>Spermatophyta</taxon>
        <taxon>Magnoliopsida</taxon>
        <taxon>eudicotyledons</taxon>
        <taxon>Gunneridae</taxon>
        <taxon>Pentapetalae</taxon>
        <taxon>rosids</taxon>
        <taxon>fabids</taxon>
        <taxon>Rosales</taxon>
        <taxon>Rosaceae</taxon>
        <taxon>Rosoideae</taxon>
        <taxon>Rosoideae incertae sedis</taxon>
        <taxon>Rubus</taxon>
    </lineage>
</organism>
<feature type="compositionally biased region" description="Low complexity" evidence="1">
    <location>
        <begin position="92"/>
        <end position="106"/>
    </location>
</feature>
<name>A0AAW1Y1E8_RUBAR</name>
<accession>A0AAW1Y1E8</accession>
<keyword evidence="3" id="KW-1185">Reference proteome</keyword>
<protein>
    <submittedName>
        <fullName evidence="2">Uncharacterized protein</fullName>
    </submittedName>
</protein>
<comment type="caution">
    <text evidence="2">The sequence shown here is derived from an EMBL/GenBank/DDBJ whole genome shotgun (WGS) entry which is preliminary data.</text>
</comment>
<reference evidence="2 3" key="1">
    <citation type="journal article" date="2023" name="G3 (Bethesda)">
        <title>A chromosome-length genome assembly and annotation of blackberry (Rubus argutus, cv. 'Hillquist').</title>
        <authorList>
            <person name="Bruna T."/>
            <person name="Aryal R."/>
            <person name="Dudchenko O."/>
            <person name="Sargent D.J."/>
            <person name="Mead D."/>
            <person name="Buti M."/>
            <person name="Cavallini A."/>
            <person name="Hytonen T."/>
            <person name="Andres J."/>
            <person name="Pham M."/>
            <person name="Weisz D."/>
            <person name="Mascagni F."/>
            <person name="Usai G."/>
            <person name="Natali L."/>
            <person name="Bassil N."/>
            <person name="Fernandez G.E."/>
            <person name="Lomsadze A."/>
            <person name="Armour M."/>
            <person name="Olukolu B."/>
            <person name="Poorten T."/>
            <person name="Britton C."/>
            <person name="Davik J."/>
            <person name="Ashrafi H."/>
            <person name="Aiden E.L."/>
            <person name="Borodovsky M."/>
            <person name="Worthington M."/>
        </authorList>
    </citation>
    <scope>NUCLEOTIDE SEQUENCE [LARGE SCALE GENOMIC DNA]</scope>
    <source>
        <strain evidence="2">PI 553951</strain>
    </source>
</reference>
<dbReference type="AlphaFoldDB" id="A0AAW1Y1E8"/>
<proteinExistence type="predicted"/>